<protein>
    <submittedName>
        <fullName evidence="8">Cytochrome c family protein</fullName>
    </submittedName>
</protein>
<keyword evidence="3 6" id="KW-0479">Metal-binding</keyword>
<keyword evidence="4" id="KW-0249">Electron transport</keyword>
<organism evidence="8 9">
    <name type="scientific">Ruixingdingia sedimenti</name>
    <dbReference type="NCBI Taxonomy" id="3073604"/>
    <lineage>
        <taxon>Bacteria</taxon>
        <taxon>Pseudomonadati</taxon>
        <taxon>Pseudomonadota</taxon>
        <taxon>Alphaproteobacteria</taxon>
        <taxon>Rhodobacterales</taxon>
        <taxon>Paracoccaceae</taxon>
        <taxon>Ruixingdingia</taxon>
    </lineage>
</organism>
<name>A0ABU1F5S4_9RHOB</name>
<dbReference type="Pfam" id="PF00034">
    <property type="entry name" value="Cytochrom_C"/>
    <property type="match status" value="1"/>
</dbReference>
<keyword evidence="5 6" id="KW-0408">Iron</keyword>
<evidence type="ECO:0000313" key="8">
    <source>
        <dbReference type="EMBL" id="MDR5652222.1"/>
    </source>
</evidence>
<dbReference type="Gene3D" id="1.10.760.10">
    <property type="entry name" value="Cytochrome c-like domain"/>
    <property type="match status" value="1"/>
</dbReference>
<evidence type="ECO:0000256" key="5">
    <source>
        <dbReference type="ARBA" id="ARBA00023004"/>
    </source>
</evidence>
<keyword evidence="9" id="KW-1185">Reference proteome</keyword>
<gene>
    <name evidence="8" type="ORF">RGD00_06395</name>
</gene>
<evidence type="ECO:0000256" key="4">
    <source>
        <dbReference type="ARBA" id="ARBA00022982"/>
    </source>
</evidence>
<evidence type="ECO:0000256" key="2">
    <source>
        <dbReference type="ARBA" id="ARBA00022617"/>
    </source>
</evidence>
<dbReference type="InterPro" id="IPR009056">
    <property type="entry name" value="Cyt_c-like_dom"/>
</dbReference>
<proteinExistence type="predicted"/>
<evidence type="ECO:0000256" key="1">
    <source>
        <dbReference type="ARBA" id="ARBA00022448"/>
    </source>
</evidence>
<evidence type="ECO:0000256" key="6">
    <source>
        <dbReference type="PROSITE-ProRule" id="PRU00433"/>
    </source>
</evidence>
<dbReference type="PROSITE" id="PS51007">
    <property type="entry name" value="CYTC"/>
    <property type="match status" value="1"/>
</dbReference>
<sequence>MFDTMTSTKILGAVCGSLLVFLLGSWAASALYATGGGHGDHAEQAYVIDTGASEDAGGAEEEVDFDALLAAADPSKGERLFRQCAACHSVEPGKNSTGPSLAGIVGRDKGAAPGFNYSGAMAAAEGAWIPADIDHFIANPKGFVPGTTMSYAGMKKPADRADLIAYLQGIGG</sequence>
<keyword evidence="1" id="KW-0813">Transport</keyword>
<dbReference type="PRINTS" id="PR00604">
    <property type="entry name" value="CYTCHRMECIAB"/>
</dbReference>
<keyword evidence="2 6" id="KW-0349">Heme</keyword>
<reference evidence="8 9" key="1">
    <citation type="submission" date="2023-09" db="EMBL/GenBank/DDBJ databases">
        <title>Xinfangfangia sedmenti sp. nov., isolated the sedment.</title>
        <authorList>
            <person name="Xu L."/>
        </authorList>
    </citation>
    <scope>NUCLEOTIDE SEQUENCE [LARGE SCALE GENOMIC DNA]</scope>
    <source>
        <strain evidence="8 9">LG-4</strain>
    </source>
</reference>
<accession>A0ABU1F5S4</accession>
<dbReference type="RefSeq" id="WP_310456472.1">
    <property type="nucleotide sequence ID" value="NZ_JAVKPH010000005.1"/>
</dbReference>
<dbReference type="InterPro" id="IPR002327">
    <property type="entry name" value="Cyt_c_1A/1B"/>
</dbReference>
<comment type="caution">
    <text evidence="8">The sequence shown here is derived from an EMBL/GenBank/DDBJ whole genome shotgun (WGS) entry which is preliminary data.</text>
</comment>
<dbReference type="Proteomes" id="UP001247754">
    <property type="component" value="Unassembled WGS sequence"/>
</dbReference>
<dbReference type="InterPro" id="IPR036909">
    <property type="entry name" value="Cyt_c-like_dom_sf"/>
</dbReference>
<dbReference type="PANTHER" id="PTHR11961">
    <property type="entry name" value="CYTOCHROME C"/>
    <property type="match status" value="1"/>
</dbReference>
<evidence type="ECO:0000256" key="3">
    <source>
        <dbReference type="ARBA" id="ARBA00022723"/>
    </source>
</evidence>
<dbReference type="EMBL" id="JAVKPH010000005">
    <property type="protein sequence ID" value="MDR5652222.1"/>
    <property type="molecule type" value="Genomic_DNA"/>
</dbReference>
<feature type="domain" description="Cytochrome c" evidence="7">
    <location>
        <begin position="72"/>
        <end position="171"/>
    </location>
</feature>
<evidence type="ECO:0000259" key="7">
    <source>
        <dbReference type="PROSITE" id="PS51007"/>
    </source>
</evidence>
<evidence type="ECO:0000313" key="9">
    <source>
        <dbReference type="Proteomes" id="UP001247754"/>
    </source>
</evidence>
<dbReference type="SUPFAM" id="SSF46626">
    <property type="entry name" value="Cytochrome c"/>
    <property type="match status" value="1"/>
</dbReference>